<dbReference type="RefSeq" id="WP_174682488.1">
    <property type="nucleotide sequence ID" value="NZ_JABUQZ010000001.1"/>
</dbReference>
<reference evidence="4 5" key="1">
    <citation type="submission" date="2020-06" db="EMBL/GenBank/DDBJ databases">
        <title>Haloterrigena sp. nov., an extremely halophilic archaeon isolated from a saline sediment.</title>
        <authorList>
            <person name="Liu B.-B."/>
        </authorList>
    </citation>
    <scope>NUCLEOTIDE SEQUENCE [LARGE SCALE GENOMIC DNA]</scope>
    <source>
        <strain evidence="4 5">SYSU A558-1</strain>
    </source>
</reference>
<feature type="domain" description="Envelope protein N-terminal" evidence="3">
    <location>
        <begin position="55"/>
        <end position="343"/>
    </location>
</feature>
<feature type="transmembrane region" description="Helical" evidence="2">
    <location>
        <begin position="494"/>
        <end position="512"/>
    </location>
</feature>
<comment type="caution">
    <text evidence="4">The sequence shown here is derived from an EMBL/GenBank/DDBJ whole genome shotgun (WGS) entry which is preliminary data.</text>
</comment>
<proteinExistence type="predicted"/>
<keyword evidence="2" id="KW-0812">Transmembrane</keyword>
<evidence type="ECO:0000313" key="4">
    <source>
        <dbReference type="EMBL" id="NUC74778.1"/>
    </source>
</evidence>
<keyword evidence="2" id="KW-0472">Membrane</keyword>
<keyword evidence="5" id="KW-1185">Reference proteome</keyword>
<name>A0ABX2LK43_9EURY</name>
<dbReference type="Proteomes" id="UP001016761">
    <property type="component" value="Unassembled WGS sequence"/>
</dbReference>
<gene>
    <name evidence="4" type="ORF">HTZ84_21175</name>
</gene>
<organism evidence="4 5">
    <name type="scientific">Haloterrigena gelatinilytica</name>
    <dbReference type="NCBI Taxonomy" id="2741724"/>
    <lineage>
        <taxon>Archaea</taxon>
        <taxon>Methanobacteriati</taxon>
        <taxon>Methanobacteriota</taxon>
        <taxon>Stenosarchaea group</taxon>
        <taxon>Halobacteria</taxon>
        <taxon>Halobacteriales</taxon>
        <taxon>Natrialbaceae</taxon>
        <taxon>Haloterrigena</taxon>
    </lineage>
</organism>
<protein>
    <recommendedName>
        <fullName evidence="3">Envelope protein N-terminal domain-containing protein</fullName>
    </recommendedName>
</protein>
<evidence type="ECO:0000256" key="1">
    <source>
        <dbReference type="SAM" id="Coils"/>
    </source>
</evidence>
<keyword evidence="2" id="KW-1133">Transmembrane helix</keyword>
<evidence type="ECO:0000259" key="3">
    <source>
        <dbReference type="Pfam" id="PF26255"/>
    </source>
</evidence>
<feature type="coiled-coil region" evidence="1">
    <location>
        <begin position="440"/>
        <end position="467"/>
    </location>
</feature>
<keyword evidence="1" id="KW-0175">Coiled coil</keyword>
<evidence type="ECO:0000256" key="2">
    <source>
        <dbReference type="SAM" id="Phobius"/>
    </source>
</evidence>
<sequence length="513" mass="56481">MAVRMRRPLSLFLIFLLVLTIAPAGAALSADLTSASCTNLLFAFSPACLLYQWSESFIDDDEADVLFNDIAIDVVTMEDGRTHLTQDVEALANQSYGIGVSEAKITVIEQLNNGSNESEAVDAAIEDIDEFYTQQQIRLLNQANREVLTFQSAWDSVNAHNEVNFMDWIPIDYCGETGDDYREPFVGEHNFTLFNGSVRTQHYAMMEDQDLGSETSAGNCNDPSGDGHLYGVTPGFKELDELDSASWNGDSHIPIVDAVENGSEHVMLDANSYIDAYATMTDRRGQAVNNVNQMAHDIYANFEPGDLDVSDVLGPLEALMHASSSYNDTGFYSYAAVSLQQMGLASNLTYGFEVQWNNTDMDEPQTAHGQLFVHDEDDPQFNGTLEVNTTYDASDTTVWFAHEVEDGAAERTEFDDEFRILSMTDTSTGETVNETSIQSTDFYTEDTSELEAQLEQLQNSQQQLLDDISGGILPDGWPNPFTWLGDQLGIPDHAAAVVAGVGIVILLLLLPFG</sequence>
<evidence type="ECO:0000313" key="5">
    <source>
        <dbReference type="Proteomes" id="UP001016761"/>
    </source>
</evidence>
<dbReference type="EMBL" id="JABUQZ010000001">
    <property type="protein sequence ID" value="NUC74778.1"/>
    <property type="molecule type" value="Genomic_DNA"/>
</dbReference>
<dbReference type="Pfam" id="PF26255">
    <property type="entry name" value="Viral_env_HRPV"/>
    <property type="match status" value="1"/>
</dbReference>
<accession>A0ABX2LK43</accession>
<dbReference type="InterPro" id="IPR058677">
    <property type="entry name" value="ORF4_N"/>
</dbReference>